<dbReference type="SUPFAM" id="SSF56524">
    <property type="entry name" value="Oxidoreductase molybdopterin-binding domain"/>
    <property type="match status" value="1"/>
</dbReference>
<gene>
    <name evidence="6" type="ORF">GCK32_020210</name>
</gene>
<evidence type="ECO:0000256" key="2">
    <source>
        <dbReference type="ARBA" id="ARBA00022723"/>
    </source>
</evidence>
<evidence type="ECO:0000313" key="7">
    <source>
        <dbReference type="Proteomes" id="UP001331761"/>
    </source>
</evidence>
<dbReference type="GO" id="GO:0046872">
    <property type="term" value="F:metal ion binding"/>
    <property type="evidence" value="ECO:0007669"/>
    <property type="project" value="UniProtKB-KW"/>
</dbReference>
<dbReference type="PANTHER" id="PTHR19372:SF7">
    <property type="entry name" value="SULFITE OXIDASE, MITOCHONDRIAL"/>
    <property type="match status" value="1"/>
</dbReference>
<reference evidence="6 7" key="1">
    <citation type="submission" date="2019-10" db="EMBL/GenBank/DDBJ databases">
        <title>Assembly and Annotation for the nematode Trichostrongylus colubriformis.</title>
        <authorList>
            <person name="Martin J."/>
        </authorList>
    </citation>
    <scope>NUCLEOTIDE SEQUENCE [LARGE SCALE GENOMIC DNA]</scope>
    <source>
        <strain evidence="6">G859</strain>
        <tissue evidence="6">Whole worm</tissue>
    </source>
</reference>
<dbReference type="GO" id="GO:0020037">
    <property type="term" value="F:heme binding"/>
    <property type="evidence" value="ECO:0007669"/>
    <property type="project" value="TreeGrafter"/>
</dbReference>
<feature type="region of interest" description="Disordered" evidence="4">
    <location>
        <begin position="56"/>
        <end position="76"/>
    </location>
</feature>
<comment type="caution">
    <text evidence="6">The sequence shown here is derived from an EMBL/GenBank/DDBJ whole genome shotgun (WGS) entry which is preliminary data.</text>
</comment>
<evidence type="ECO:0000313" key="6">
    <source>
        <dbReference type="EMBL" id="KAK5972528.1"/>
    </source>
</evidence>
<keyword evidence="1" id="KW-0349">Heme</keyword>
<evidence type="ECO:0000256" key="4">
    <source>
        <dbReference type="SAM" id="MobiDB-lite"/>
    </source>
</evidence>
<dbReference type="GO" id="GO:0006790">
    <property type="term" value="P:sulfur compound metabolic process"/>
    <property type="evidence" value="ECO:0007669"/>
    <property type="project" value="TreeGrafter"/>
</dbReference>
<dbReference type="GO" id="GO:0043546">
    <property type="term" value="F:molybdopterin cofactor binding"/>
    <property type="evidence" value="ECO:0007669"/>
    <property type="project" value="TreeGrafter"/>
</dbReference>
<dbReference type="PRINTS" id="PR00363">
    <property type="entry name" value="CYTOCHROMEB5"/>
</dbReference>
<dbReference type="AlphaFoldDB" id="A0AAN8IJA5"/>
<dbReference type="Proteomes" id="UP001331761">
    <property type="component" value="Unassembled WGS sequence"/>
</dbReference>
<proteinExistence type="predicted"/>
<dbReference type="Pfam" id="PF00173">
    <property type="entry name" value="Cyt-b5"/>
    <property type="match status" value="1"/>
</dbReference>
<dbReference type="InterPro" id="IPR036400">
    <property type="entry name" value="Cyt_B5-like_heme/steroid_sf"/>
</dbReference>
<keyword evidence="3" id="KW-0408">Iron</keyword>
<dbReference type="Gene3D" id="3.10.120.10">
    <property type="entry name" value="Cytochrome b5-like heme/steroid binding domain"/>
    <property type="match status" value="1"/>
</dbReference>
<feature type="domain" description="Cytochrome b5 heme-binding" evidence="5">
    <location>
        <begin position="1"/>
        <end position="54"/>
    </location>
</feature>
<organism evidence="6 7">
    <name type="scientific">Trichostrongylus colubriformis</name>
    <name type="common">Black scour worm</name>
    <dbReference type="NCBI Taxonomy" id="6319"/>
    <lineage>
        <taxon>Eukaryota</taxon>
        <taxon>Metazoa</taxon>
        <taxon>Ecdysozoa</taxon>
        <taxon>Nematoda</taxon>
        <taxon>Chromadorea</taxon>
        <taxon>Rhabditida</taxon>
        <taxon>Rhabditina</taxon>
        <taxon>Rhabditomorpha</taxon>
        <taxon>Strongyloidea</taxon>
        <taxon>Trichostrongylidae</taxon>
        <taxon>Trichostrongylus</taxon>
    </lineage>
</organism>
<evidence type="ECO:0000259" key="5">
    <source>
        <dbReference type="PROSITE" id="PS50255"/>
    </source>
</evidence>
<evidence type="ECO:0000256" key="1">
    <source>
        <dbReference type="ARBA" id="ARBA00022617"/>
    </source>
</evidence>
<sequence length="115" mass="13106">GVYDITEFRKIHPGGDKILLAAGGAVDHYWALYAQHKTKEVMEILEEYRIGSLDPKDVEASKSADASDPFSKDPERHPALIVNQQRPFNAETPPELMVDHFRTPNELFFVRHHLP</sequence>
<dbReference type="GO" id="GO:0008482">
    <property type="term" value="F:sulfite oxidase activity"/>
    <property type="evidence" value="ECO:0007669"/>
    <property type="project" value="TreeGrafter"/>
</dbReference>
<dbReference type="InterPro" id="IPR001199">
    <property type="entry name" value="Cyt_B5-like_heme/steroid-bd"/>
</dbReference>
<dbReference type="EMBL" id="WIXE01016570">
    <property type="protein sequence ID" value="KAK5972528.1"/>
    <property type="molecule type" value="Genomic_DNA"/>
</dbReference>
<feature type="non-terminal residue" evidence="6">
    <location>
        <position position="1"/>
    </location>
</feature>
<name>A0AAN8IJA5_TRICO</name>
<keyword evidence="2" id="KW-0479">Metal-binding</keyword>
<evidence type="ECO:0000256" key="3">
    <source>
        <dbReference type="ARBA" id="ARBA00023004"/>
    </source>
</evidence>
<dbReference type="GO" id="GO:0005739">
    <property type="term" value="C:mitochondrion"/>
    <property type="evidence" value="ECO:0007669"/>
    <property type="project" value="TreeGrafter"/>
</dbReference>
<accession>A0AAN8IJA5</accession>
<dbReference type="PROSITE" id="PS50255">
    <property type="entry name" value="CYTOCHROME_B5_2"/>
    <property type="match status" value="1"/>
</dbReference>
<dbReference type="FunFam" id="3.10.120.10:FF:000007">
    <property type="entry name" value="Sulfite oxidase, mitochondrial"/>
    <property type="match status" value="1"/>
</dbReference>
<dbReference type="InterPro" id="IPR036374">
    <property type="entry name" value="OxRdtase_Mopterin-bd_sf"/>
</dbReference>
<keyword evidence="7" id="KW-1185">Reference proteome</keyword>
<dbReference type="PANTHER" id="PTHR19372">
    <property type="entry name" value="SULFITE REDUCTASE"/>
    <property type="match status" value="1"/>
</dbReference>
<dbReference type="Gene3D" id="3.90.420.10">
    <property type="entry name" value="Oxidoreductase, molybdopterin-binding domain"/>
    <property type="match status" value="1"/>
</dbReference>
<feature type="non-terminal residue" evidence="6">
    <location>
        <position position="115"/>
    </location>
</feature>
<dbReference type="SUPFAM" id="SSF55856">
    <property type="entry name" value="Cytochrome b5-like heme/steroid binding domain"/>
    <property type="match status" value="1"/>
</dbReference>
<protein>
    <submittedName>
        <fullName evidence="6">Cytochrome b5 heme-binding domain-containing protein</fullName>
    </submittedName>
</protein>